<dbReference type="InterPro" id="IPR002109">
    <property type="entry name" value="Glutaredoxin"/>
</dbReference>
<organism evidence="3 4">
    <name type="scientific">Candidatus Beckwithbacteria bacterium GW2011_GWB1_47_15</name>
    <dbReference type="NCBI Taxonomy" id="1618371"/>
    <lineage>
        <taxon>Bacteria</taxon>
        <taxon>Candidatus Beckwithiibacteriota</taxon>
    </lineage>
</organism>
<dbReference type="Proteomes" id="UP000033860">
    <property type="component" value="Unassembled WGS sequence"/>
</dbReference>
<name>A0A0G1RW82_9BACT</name>
<dbReference type="InterPro" id="IPR036249">
    <property type="entry name" value="Thioredoxin-like_sf"/>
</dbReference>
<dbReference type="PROSITE" id="PS51353">
    <property type="entry name" value="ARSC"/>
    <property type="match status" value="1"/>
</dbReference>
<comment type="caution">
    <text evidence="3">The sequence shown here is derived from an EMBL/GenBank/DDBJ whole genome shotgun (WGS) entry which is preliminary data.</text>
</comment>
<dbReference type="PROSITE" id="PS51354">
    <property type="entry name" value="GLUTAREDOXIN_2"/>
    <property type="match status" value="1"/>
</dbReference>
<dbReference type="InterPro" id="IPR051548">
    <property type="entry name" value="Grx-like_ET"/>
</dbReference>
<reference evidence="3 4" key="1">
    <citation type="journal article" date="2015" name="Nature">
        <title>rRNA introns, odd ribosomes, and small enigmatic genomes across a large radiation of phyla.</title>
        <authorList>
            <person name="Brown C.T."/>
            <person name="Hug L.A."/>
            <person name="Thomas B.C."/>
            <person name="Sharon I."/>
            <person name="Castelle C.J."/>
            <person name="Singh A."/>
            <person name="Wilkins M.J."/>
            <person name="Williams K.H."/>
            <person name="Banfield J.F."/>
        </authorList>
    </citation>
    <scope>NUCLEOTIDE SEQUENCE [LARGE SCALE GENOMIC DNA]</scope>
</reference>
<dbReference type="NCBIfam" id="TIGR02200">
    <property type="entry name" value="GlrX_actino"/>
    <property type="match status" value="1"/>
</dbReference>
<comment type="similarity">
    <text evidence="1">Belongs to the ArsC family.</text>
</comment>
<dbReference type="SUPFAM" id="SSF52833">
    <property type="entry name" value="Thioredoxin-like"/>
    <property type="match status" value="1"/>
</dbReference>
<evidence type="ECO:0000256" key="1">
    <source>
        <dbReference type="PROSITE-ProRule" id="PRU01282"/>
    </source>
</evidence>
<dbReference type="CDD" id="cd02976">
    <property type="entry name" value="NrdH"/>
    <property type="match status" value="1"/>
</dbReference>
<dbReference type="GO" id="GO:0009055">
    <property type="term" value="F:electron transfer activity"/>
    <property type="evidence" value="ECO:0007669"/>
    <property type="project" value="TreeGrafter"/>
</dbReference>
<dbReference type="InterPro" id="IPR006660">
    <property type="entry name" value="Arsenate_reductase-like"/>
</dbReference>
<gene>
    <name evidence="3" type="ORF">UX85_C0003G0061</name>
</gene>
<dbReference type="Pfam" id="PF00462">
    <property type="entry name" value="Glutaredoxin"/>
    <property type="match status" value="1"/>
</dbReference>
<dbReference type="GO" id="GO:0045454">
    <property type="term" value="P:cell redox homeostasis"/>
    <property type="evidence" value="ECO:0007669"/>
    <property type="project" value="TreeGrafter"/>
</dbReference>
<protein>
    <submittedName>
        <fullName evidence="3">FAD-dependent pyridine nucleotide-disulfide oxidoreductase</fullName>
    </submittedName>
</protein>
<accession>A0A0G1RW82</accession>
<dbReference type="AlphaFoldDB" id="A0A0G1RW82"/>
<dbReference type="PANTHER" id="PTHR34386:SF1">
    <property type="entry name" value="GLUTAREDOXIN-LIKE PROTEIN NRDH"/>
    <property type="match status" value="1"/>
</dbReference>
<dbReference type="PANTHER" id="PTHR34386">
    <property type="entry name" value="GLUTAREDOXIN"/>
    <property type="match status" value="1"/>
</dbReference>
<evidence type="ECO:0000313" key="3">
    <source>
        <dbReference type="EMBL" id="KKU61402.1"/>
    </source>
</evidence>
<evidence type="ECO:0000259" key="2">
    <source>
        <dbReference type="Pfam" id="PF00462"/>
    </source>
</evidence>
<feature type="domain" description="Glutaredoxin" evidence="2">
    <location>
        <begin position="2"/>
        <end position="59"/>
    </location>
</feature>
<dbReference type="InterPro" id="IPR011915">
    <property type="entry name" value="GlrX_actino"/>
</dbReference>
<sequence>MITMYTTSWCGDCKRSKAFLDEKGVDYDEVDIEKDARAAKFVEKVNHGNRSVPTIVFDDGSTLVEPTNEELEKKLGLS</sequence>
<dbReference type="Gene3D" id="3.40.30.10">
    <property type="entry name" value="Glutaredoxin"/>
    <property type="match status" value="1"/>
</dbReference>
<dbReference type="EMBL" id="LCNT01000003">
    <property type="protein sequence ID" value="KKU61402.1"/>
    <property type="molecule type" value="Genomic_DNA"/>
</dbReference>
<evidence type="ECO:0000313" key="4">
    <source>
        <dbReference type="Proteomes" id="UP000033860"/>
    </source>
</evidence>
<proteinExistence type="inferred from homology"/>